<keyword evidence="1" id="KW-1133">Transmembrane helix</keyword>
<evidence type="ECO:0000313" key="2">
    <source>
        <dbReference type="EMBL" id="MBB3059267.1"/>
    </source>
</evidence>
<evidence type="ECO:0000256" key="1">
    <source>
        <dbReference type="SAM" id="Phobius"/>
    </source>
</evidence>
<gene>
    <name evidence="2" type="ORF">FHS09_000068</name>
</gene>
<keyword evidence="1" id="KW-0472">Membrane</keyword>
<dbReference type="Proteomes" id="UP000535937">
    <property type="component" value="Unassembled WGS sequence"/>
</dbReference>
<feature type="transmembrane region" description="Helical" evidence="1">
    <location>
        <begin position="40"/>
        <end position="56"/>
    </location>
</feature>
<evidence type="ECO:0000313" key="3">
    <source>
        <dbReference type="Proteomes" id="UP000535937"/>
    </source>
</evidence>
<reference evidence="2 3" key="1">
    <citation type="submission" date="2020-08" db="EMBL/GenBank/DDBJ databases">
        <title>Genomic Encyclopedia of Type Strains, Phase III (KMG-III): the genomes of soil and plant-associated and newly described type strains.</title>
        <authorList>
            <person name="Whitman W."/>
        </authorList>
    </citation>
    <scope>NUCLEOTIDE SEQUENCE [LARGE SCALE GENOMIC DNA]</scope>
    <source>
        <strain evidence="2 3">CECT 8799</strain>
    </source>
</reference>
<name>A0A7W4W7R8_9GAMM</name>
<proteinExistence type="predicted"/>
<keyword evidence="3" id="KW-1185">Reference proteome</keyword>
<organism evidence="2 3">
    <name type="scientific">Microbulbifer rhizosphaerae</name>
    <dbReference type="NCBI Taxonomy" id="1562603"/>
    <lineage>
        <taxon>Bacteria</taxon>
        <taxon>Pseudomonadati</taxon>
        <taxon>Pseudomonadota</taxon>
        <taxon>Gammaproteobacteria</taxon>
        <taxon>Cellvibrionales</taxon>
        <taxon>Microbulbiferaceae</taxon>
        <taxon>Microbulbifer</taxon>
    </lineage>
</organism>
<dbReference type="EMBL" id="JACHWZ010000001">
    <property type="protein sequence ID" value="MBB3059267.1"/>
    <property type="molecule type" value="Genomic_DNA"/>
</dbReference>
<dbReference type="AlphaFoldDB" id="A0A7W4W7R8"/>
<keyword evidence="1" id="KW-0812">Transmembrane</keyword>
<accession>A0A7W4W7R8</accession>
<sequence>MTNKHIFSALLALFSAGFCVFGWAHEGHAPPGPIHELHHLLWLLMPLAIGAVLIFWHRQRKRDRD</sequence>
<dbReference type="RefSeq" id="WP_183455556.1">
    <property type="nucleotide sequence ID" value="NZ_JACHWZ010000001.1"/>
</dbReference>
<protein>
    <submittedName>
        <fullName evidence="2">Uncharacterized protein</fullName>
    </submittedName>
</protein>
<comment type="caution">
    <text evidence="2">The sequence shown here is derived from an EMBL/GenBank/DDBJ whole genome shotgun (WGS) entry which is preliminary data.</text>
</comment>